<gene>
    <name evidence="2" type="ORF">BLNAU_13454</name>
</gene>
<feature type="compositionally biased region" description="Low complexity" evidence="1">
    <location>
        <begin position="483"/>
        <end position="495"/>
    </location>
</feature>
<accession>A0ABQ9XK42</accession>
<feature type="compositionally biased region" description="Polar residues" evidence="1">
    <location>
        <begin position="524"/>
        <end position="547"/>
    </location>
</feature>
<evidence type="ECO:0000313" key="2">
    <source>
        <dbReference type="EMBL" id="KAK2951570.1"/>
    </source>
</evidence>
<evidence type="ECO:0000313" key="3">
    <source>
        <dbReference type="Proteomes" id="UP001281761"/>
    </source>
</evidence>
<dbReference type="Proteomes" id="UP001281761">
    <property type="component" value="Unassembled WGS sequence"/>
</dbReference>
<feature type="region of interest" description="Disordered" evidence="1">
    <location>
        <begin position="467"/>
        <end position="502"/>
    </location>
</feature>
<feature type="region of interest" description="Disordered" evidence="1">
    <location>
        <begin position="612"/>
        <end position="646"/>
    </location>
</feature>
<feature type="region of interest" description="Disordered" evidence="1">
    <location>
        <begin position="519"/>
        <end position="550"/>
    </location>
</feature>
<comment type="caution">
    <text evidence="2">The sequence shown here is derived from an EMBL/GenBank/DDBJ whole genome shotgun (WGS) entry which is preliminary data.</text>
</comment>
<sequence length="655" mass="74192">MASVKPATNRFLVTPDPSDDISKKSSEIGWPWADRDPTRTYGAQAQSGPIPQEDRIRSRKDLFEQRRKQNSISLQQSSNVEPMRMEQLTIKHTPFADAHVESNILSSSKMTRTGLMDKRKRERDQAIINNQPAHSVSHIPESVNLPPISMEAASAVSRSRIQEEPLSRQLFPITGKVTNGELSPAHVTRAARQRSYSSVDAPQFSTTSRSFYSQSTHNSSMTPQHACMIANTGRYRNMSHFGLSTQQWDRNESAMNNFHETMYSARSDDGEATQRNYQTSTGMHVPAPKRFSETVGGYQSEGPRLIEGMLMHESTRPFMASDDPPLYSSFSTTRTFSPQPLPVWKKDKLVRPSINAWEKRRKDISEREEMERTMRSERSASMIETLHLDSAMKMVQNHKFLRNSQPRKRKVDILRDIRGSPVGKSTLRSHHEMTRGEVDFEDISPMERKMRMTGLPQHEIEHLEKQLEKEENQKQNDAAVPETTSPITPVTATTPSNRSSPLIQSQRFSIHSGHKRIPSLLPHTLTSSDMESNTVYSEHDQGTASASDEQETLVDPFLVSTTQNSMTSTTSSYFLPTNPFSPRYPETRRSLMHSSKDPHPVAFIISKESGKAVLTQRDAKEEAKSDVTERTTKTAEKVPTPKSHGHNILFFEKVD</sequence>
<evidence type="ECO:0000256" key="1">
    <source>
        <dbReference type="SAM" id="MobiDB-lite"/>
    </source>
</evidence>
<organism evidence="2 3">
    <name type="scientific">Blattamonas nauphoetae</name>
    <dbReference type="NCBI Taxonomy" id="2049346"/>
    <lineage>
        <taxon>Eukaryota</taxon>
        <taxon>Metamonada</taxon>
        <taxon>Preaxostyla</taxon>
        <taxon>Oxymonadida</taxon>
        <taxon>Blattamonas</taxon>
    </lineage>
</organism>
<name>A0ABQ9XK42_9EUKA</name>
<proteinExistence type="predicted"/>
<feature type="compositionally biased region" description="Basic and acidic residues" evidence="1">
    <location>
        <begin position="617"/>
        <end position="636"/>
    </location>
</feature>
<keyword evidence="3" id="KW-1185">Reference proteome</keyword>
<dbReference type="EMBL" id="JARBJD010000116">
    <property type="protein sequence ID" value="KAK2951570.1"/>
    <property type="molecule type" value="Genomic_DNA"/>
</dbReference>
<protein>
    <submittedName>
        <fullName evidence="2">Uncharacterized protein</fullName>
    </submittedName>
</protein>
<reference evidence="2 3" key="1">
    <citation type="journal article" date="2022" name="bioRxiv">
        <title>Genomics of Preaxostyla Flagellates Illuminates Evolutionary Transitions and the Path Towards Mitochondrial Loss.</title>
        <authorList>
            <person name="Novak L.V.F."/>
            <person name="Treitli S.C."/>
            <person name="Pyrih J."/>
            <person name="Halakuc P."/>
            <person name="Pipaliya S.V."/>
            <person name="Vacek V."/>
            <person name="Brzon O."/>
            <person name="Soukal P."/>
            <person name="Eme L."/>
            <person name="Dacks J.B."/>
            <person name="Karnkowska A."/>
            <person name="Elias M."/>
            <person name="Hampl V."/>
        </authorList>
    </citation>
    <scope>NUCLEOTIDE SEQUENCE [LARGE SCALE GENOMIC DNA]</scope>
    <source>
        <strain evidence="2">NAU3</strain>
        <tissue evidence="2">Gut</tissue>
    </source>
</reference>
<feature type="region of interest" description="Disordered" evidence="1">
    <location>
        <begin position="1"/>
        <end position="56"/>
    </location>
</feature>